<reference evidence="5" key="1">
    <citation type="journal article" date="2019" name="Int. J. Syst. Evol. Microbiol.">
        <title>The Global Catalogue of Microorganisms (GCM) 10K type strain sequencing project: providing services to taxonomists for standard genome sequencing and annotation.</title>
        <authorList>
            <consortium name="The Broad Institute Genomics Platform"/>
            <consortium name="The Broad Institute Genome Sequencing Center for Infectious Disease"/>
            <person name="Wu L."/>
            <person name="Ma J."/>
        </authorList>
    </citation>
    <scope>NUCLEOTIDE SEQUENCE [LARGE SCALE GENOMIC DNA]</scope>
    <source>
        <strain evidence="5">CGMCC 1.12376</strain>
    </source>
</reference>
<dbReference type="RefSeq" id="WP_379595583.1">
    <property type="nucleotide sequence ID" value="NZ_JBHUDE010000005.1"/>
</dbReference>
<dbReference type="Proteomes" id="UP001597221">
    <property type="component" value="Unassembled WGS sequence"/>
</dbReference>
<evidence type="ECO:0000256" key="1">
    <source>
        <dbReference type="ARBA" id="ARBA00006484"/>
    </source>
</evidence>
<dbReference type="Gene3D" id="3.40.50.720">
    <property type="entry name" value="NAD(P)-binding Rossmann-like Domain"/>
    <property type="match status" value="1"/>
</dbReference>
<evidence type="ECO:0000256" key="2">
    <source>
        <dbReference type="ARBA" id="ARBA00023002"/>
    </source>
</evidence>
<name>A0ABW4HKT0_9BACI</name>
<evidence type="ECO:0000259" key="3">
    <source>
        <dbReference type="SMART" id="SM00822"/>
    </source>
</evidence>
<dbReference type="InterPro" id="IPR002347">
    <property type="entry name" value="SDR_fam"/>
</dbReference>
<keyword evidence="5" id="KW-1185">Reference proteome</keyword>
<dbReference type="InterPro" id="IPR057326">
    <property type="entry name" value="KR_dom"/>
</dbReference>
<dbReference type="EC" id="1.1.1.100" evidence="4"/>
<dbReference type="SUPFAM" id="SSF51735">
    <property type="entry name" value="NAD(P)-binding Rossmann-fold domains"/>
    <property type="match status" value="1"/>
</dbReference>
<dbReference type="PANTHER" id="PTHR42760">
    <property type="entry name" value="SHORT-CHAIN DEHYDROGENASES/REDUCTASES FAMILY MEMBER"/>
    <property type="match status" value="1"/>
</dbReference>
<dbReference type="NCBIfam" id="NF005559">
    <property type="entry name" value="PRK07231.1"/>
    <property type="match status" value="1"/>
</dbReference>
<proteinExistence type="inferred from homology"/>
<organism evidence="4 5">
    <name type="scientific">Oceanobacillus luteolus</name>
    <dbReference type="NCBI Taxonomy" id="1274358"/>
    <lineage>
        <taxon>Bacteria</taxon>
        <taxon>Bacillati</taxon>
        <taxon>Bacillota</taxon>
        <taxon>Bacilli</taxon>
        <taxon>Bacillales</taxon>
        <taxon>Bacillaceae</taxon>
        <taxon>Oceanobacillus</taxon>
    </lineage>
</organism>
<sequence>MKRLDGKVAIITGAANGIGLAAVRVFAREGAKVVLADFDEKAGKEQERALQGEGIDCKFIQVDVSDWESVQSLAKETKNVYDKIDILINNAGITRDAMLAKMTVNQFQQVIDVNLTGVFHCTKAVIPYMIEQGKGKIVSTSSVSGVYGNVGQTNYAAAKSGIIGMTKSWAKELGRKGINVNAVVPGFTETSMVNTVPEKVIDQIKAQIPQQRLGKPEEIANAYLFLSSDESDYVNGHALHVDGGIMM</sequence>
<feature type="domain" description="Ketoreductase" evidence="3">
    <location>
        <begin position="7"/>
        <end position="186"/>
    </location>
</feature>
<comment type="caution">
    <text evidence="4">The sequence shown here is derived from an EMBL/GenBank/DDBJ whole genome shotgun (WGS) entry which is preliminary data.</text>
</comment>
<dbReference type="PROSITE" id="PS00061">
    <property type="entry name" value="ADH_SHORT"/>
    <property type="match status" value="1"/>
</dbReference>
<protein>
    <submittedName>
        <fullName evidence="4">3-oxoacyl-ACP reductase FabG</fullName>
        <ecNumber evidence="4">1.1.1.100</ecNumber>
    </submittedName>
</protein>
<dbReference type="CDD" id="cd05333">
    <property type="entry name" value="BKR_SDR_c"/>
    <property type="match status" value="1"/>
</dbReference>
<dbReference type="PRINTS" id="PR00081">
    <property type="entry name" value="GDHRDH"/>
</dbReference>
<dbReference type="EMBL" id="JBHUDE010000005">
    <property type="protein sequence ID" value="MFD1606208.1"/>
    <property type="molecule type" value="Genomic_DNA"/>
</dbReference>
<accession>A0ABW4HKT0</accession>
<evidence type="ECO:0000313" key="5">
    <source>
        <dbReference type="Proteomes" id="UP001597221"/>
    </source>
</evidence>
<dbReference type="InterPro" id="IPR036291">
    <property type="entry name" value="NAD(P)-bd_dom_sf"/>
</dbReference>
<dbReference type="InterPro" id="IPR020904">
    <property type="entry name" value="Sc_DH/Rdtase_CS"/>
</dbReference>
<evidence type="ECO:0000313" key="4">
    <source>
        <dbReference type="EMBL" id="MFD1606208.1"/>
    </source>
</evidence>
<dbReference type="PANTHER" id="PTHR42760:SF133">
    <property type="entry name" value="3-OXOACYL-[ACYL-CARRIER-PROTEIN] REDUCTASE"/>
    <property type="match status" value="1"/>
</dbReference>
<dbReference type="PRINTS" id="PR00080">
    <property type="entry name" value="SDRFAMILY"/>
</dbReference>
<keyword evidence="2 4" id="KW-0560">Oxidoreductase</keyword>
<gene>
    <name evidence="4" type="primary">fabG</name>
    <name evidence="4" type="ORF">ACFSBH_00800</name>
</gene>
<dbReference type="SMART" id="SM00822">
    <property type="entry name" value="PKS_KR"/>
    <property type="match status" value="1"/>
</dbReference>
<dbReference type="NCBIfam" id="NF004198">
    <property type="entry name" value="PRK05653.1-3"/>
    <property type="match status" value="1"/>
</dbReference>
<dbReference type="Pfam" id="PF13561">
    <property type="entry name" value="adh_short_C2"/>
    <property type="match status" value="1"/>
</dbReference>
<dbReference type="GO" id="GO:0004316">
    <property type="term" value="F:3-oxoacyl-[acyl-carrier-protein] reductase (NADPH) activity"/>
    <property type="evidence" value="ECO:0007669"/>
    <property type="project" value="UniProtKB-EC"/>
</dbReference>
<comment type="similarity">
    <text evidence="1">Belongs to the short-chain dehydrogenases/reductases (SDR) family.</text>
</comment>
<dbReference type="NCBIfam" id="NF009466">
    <property type="entry name" value="PRK12826.1-2"/>
    <property type="match status" value="1"/>
</dbReference>